<sequence length="104" mass="12030">MKSDKHGEEAWRSNRGWQDMYRAVPTVPYHRDPMAHAVLQREQKKKMVELVVNSMAATTEIGQFVQLCHRGVIDLSQDSKHDGRYVNFRRYDETDVVVSVAAIL</sequence>
<accession>A0A6A3UC98</accession>
<comment type="caution">
    <text evidence="1">The sequence shown here is derived from an EMBL/GenBank/DDBJ whole genome shotgun (WGS) entry which is preliminary data.</text>
</comment>
<evidence type="ECO:0000313" key="1">
    <source>
        <dbReference type="EMBL" id="KAE9147538.1"/>
    </source>
</evidence>
<organism evidence="1 2">
    <name type="scientific">Phytophthora fragariae</name>
    <dbReference type="NCBI Taxonomy" id="53985"/>
    <lineage>
        <taxon>Eukaryota</taxon>
        <taxon>Sar</taxon>
        <taxon>Stramenopiles</taxon>
        <taxon>Oomycota</taxon>
        <taxon>Peronosporomycetes</taxon>
        <taxon>Peronosporales</taxon>
        <taxon>Peronosporaceae</taxon>
        <taxon>Phytophthora</taxon>
    </lineage>
</organism>
<reference evidence="1 2" key="1">
    <citation type="submission" date="2018-08" db="EMBL/GenBank/DDBJ databases">
        <title>Genomic investigation of the strawberry pathogen Phytophthora fragariae indicates pathogenicity is determined by transcriptional variation in three key races.</title>
        <authorList>
            <person name="Adams T.M."/>
            <person name="Armitage A.D."/>
            <person name="Sobczyk M.K."/>
            <person name="Bates H.J."/>
            <person name="Dunwell J.M."/>
            <person name="Nellist C.F."/>
            <person name="Harrison R.J."/>
        </authorList>
    </citation>
    <scope>NUCLEOTIDE SEQUENCE [LARGE SCALE GENOMIC DNA]</scope>
    <source>
        <strain evidence="1 2">NOV-5</strain>
    </source>
</reference>
<dbReference type="AlphaFoldDB" id="A0A6A3UC98"/>
<dbReference type="Proteomes" id="UP000440732">
    <property type="component" value="Unassembled WGS sequence"/>
</dbReference>
<protein>
    <submittedName>
        <fullName evidence="1">Uncharacterized protein</fullName>
    </submittedName>
</protein>
<gene>
    <name evidence="1" type="ORF">PF006_g7792</name>
</gene>
<evidence type="ECO:0000313" key="2">
    <source>
        <dbReference type="Proteomes" id="UP000440732"/>
    </source>
</evidence>
<name>A0A6A3UC98_9STRA</name>
<dbReference type="EMBL" id="QXGA01000342">
    <property type="protein sequence ID" value="KAE9147538.1"/>
    <property type="molecule type" value="Genomic_DNA"/>
</dbReference>
<proteinExistence type="predicted"/>